<dbReference type="SUPFAM" id="SSF52210">
    <property type="entry name" value="Succinyl-CoA synthetase domains"/>
    <property type="match status" value="2"/>
</dbReference>
<dbReference type="EMBL" id="ARXS01000025">
    <property type="protein sequence ID" value="MCU5784142.1"/>
    <property type="molecule type" value="Genomic_DNA"/>
</dbReference>
<dbReference type="SUPFAM" id="SSF51735">
    <property type="entry name" value="NAD(P)-binding Rossmann-fold domains"/>
    <property type="match status" value="1"/>
</dbReference>
<keyword evidence="1" id="KW-0067">ATP-binding</keyword>
<evidence type="ECO:0000313" key="3">
    <source>
        <dbReference type="EMBL" id="MCU5784142.1"/>
    </source>
</evidence>
<evidence type="ECO:0000313" key="4">
    <source>
        <dbReference type="Proteomes" id="UP001064106"/>
    </source>
</evidence>
<dbReference type="InterPro" id="IPR016102">
    <property type="entry name" value="Succinyl-CoA_synth-like"/>
</dbReference>
<dbReference type="RefSeq" id="WP_262461827.1">
    <property type="nucleotide sequence ID" value="NZ_ARXS01000025.1"/>
</dbReference>
<keyword evidence="4" id="KW-1185">Reference proteome</keyword>
<sequence length="720" mass="75646">MQDDTNANGTTNGRFASLTPLLQPRSVAVVGASADATRIGGRPVSYMLRGEFQGRVMPVNPKRSEIQGLPAYASIDDLPEAPDASVVAVPAAQVVDTVDALGRRGGRSAIIFSSGFSEVGAQGEALQQQLLATARRHSMRLLGPNTAGAFNSTIGFFGSFMSGLERGFPLPGRIGIASQSGAYGAHLLGLARARGLGTPICAATGNECDVTLGEAIGWMVENPDIDVVMAYAEAVRDVDSFIAALEAAHAARKPVILQKVGRSALGQKAAMSHTAALAGDDRVFDAMLADYAVIRVESSAELLDVAYTATRRIYPANNSLGMLTISGGAGIIVSDLAEQLDVPMPPMPEPAQADLKAAVPFCSPINPVDCTAQVLNDLTLAGTFGERMVSDGGYASVLAFFSQAGTVPSVAPKLCAELKKVKDAHPDRLFVMSLIGEPEQNRPYEEAGFVLMEDPTDAVKVIKAMGQLGDAFARPLPRREAVSPVTLPEVTPGEAEAKQLLAAHGIPAVPEKVLGSAEEAAAYAEQIGFPVVMKIASADIVHKSEIGGVLLNVADADSVREGFQTLLGNAERHVPEAKLDGVLVARQIVGGVECFMGIQRDPQFGPVAVFGLGGIFVEVLKDVAFRRCPFDREEARDLILSIKGAPLLQGARGRAPVDLDALSQVLANLSRFAVGAGKRLDSIDINPVFAMPEGQGAFAADAVIQLKTDQLKTDQLNEQK</sequence>
<accession>A0ABT2R2Y1</accession>
<proteinExistence type="predicted"/>
<dbReference type="Pfam" id="PF13380">
    <property type="entry name" value="CoA_binding_2"/>
    <property type="match status" value="1"/>
</dbReference>
<dbReference type="SMART" id="SM00881">
    <property type="entry name" value="CoA_binding"/>
    <property type="match status" value="1"/>
</dbReference>
<dbReference type="InterPro" id="IPR011761">
    <property type="entry name" value="ATP-grasp"/>
</dbReference>
<reference evidence="3" key="1">
    <citation type="submission" date="2012-09" db="EMBL/GenBank/DDBJ databases">
        <title>Genome Sequence of alkane-degrading Bacterium Alcanivorax balearicus MACL04.</title>
        <authorList>
            <person name="Lai Q."/>
            <person name="Shao Z."/>
        </authorList>
    </citation>
    <scope>NUCLEOTIDE SEQUENCE</scope>
    <source>
        <strain evidence="3">MACL04</strain>
    </source>
</reference>
<dbReference type="InterPro" id="IPR032875">
    <property type="entry name" value="Succ_CoA_lig_flav_dom"/>
</dbReference>
<dbReference type="Proteomes" id="UP001064106">
    <property type="component" value="Unassembled WGS sequence"/>
</dbReference>
<gene>
    <name evidence="3" type="ORF">MA04_03442</name>
</gene>
<name>A0ABT2R2Y1_9GAMM</name>
<dbReference type="PANTHER" id="PTHR42793">
    <property type="entry name" value="COA BINDING DOMAIN CONTAINING PROTEIN"/>
    <property type="match status" value="1"/>
</dbReference>
<dbReference type="Gene3D" id="3.40.50.720">
    <property type="entry name" value="NAD(P)-binding Rossmann-like Domain"/>
    <property type="match status" value="1"/>
</dbReference>
<dbReference type="PROSITE" id="PS50975">
    <property type="entry name" value="ATP_GRASP"/>
    <property type="match status" value="1"/>
</dbReference>
<dbReference type="Gene3D" id="3.40.50.261">
    <property type="entry name" value="Succinyl-CoA synthetase domains"/>
    <property type="match status" value="2"/>
</dbReference>
<keyword evidence="1" id="KW-0547">Nucleotide-binding</keyword>
<dbReference type="Pfam" id="PF13549">
    <property type="entry name" value="ATP-grasp_5"/>
    <property type="match status" value="1"/>
</dbReference>
<dbReference type="PANTHER" id="PTHR42793:SF4">
    <property type="entry name" value="BLL6376 PROTEIN"/>
    <property type="match status" value="1"/>
</dbReference>
<protein>
    <submittedName>
        <fullName evidence="3">Pimeloyl-CoA synthetase</fullName>
    </submittedName>
</protein>
<dbReference type="InterPro" id="IPR036291">
    <property type="entry name" value="NAD(P)-bd_dom_sf"/>
</dbReference>
<feature type="domain" description="ATP-grasp" evidence="2">
    <location>
        <begin position="498"/>
        <end position="534"/>
    </location>
</feature>
<dbReference type="InterPro" id="IPR013815">
    <property type="entry name" value="ATP_grasp_subdomain_1"/>
</dbReference>
<comment type="caution">
    <text evidence="3">The sequence shown here is derived from an EMBL/GenBank/DDBJ whole genome shotgun (WGS) entry which is preliminary data.</text>
</comment>
<dbReference type="Gene3D" id="3.30.1490.20">
    <property type="entry name" value="ATP-grasp fold, A domain"/>
    <property type="match status" value="1"/>
</dbReference>
<dbReference type="Pfam" id="PF13607">
    <property type="entry name" value="Succ_CoA_lig"/>
    <property type="match status" value="1"/>
</dbReference>
<dbReference type="Gene3D" id="3.30.470.20">
    <property type="entry name" value="ATP-grasp fold, B domain"/>
    <property type="match status" value="1"/>
</dbReference>
<dbReference type="SUPFAM" id="SSF56059">
    <property type="entry name" value="Glutathione synthetase ATP-binding domain-like"/>
    <property type="match status" value="1"/>
</dbReference>
<organism evidence="3 4">
    <name type="scientific">Alloalcanivorax balearicus MACL04</name>
    <dbReference type="NCBI Taxonomy" id="1177182"/>
    <lineage>
        <taxon>Bacteria</taxon>
        <taxon>Pseudomonadati</taxon>
        <taxon>Pseudomonadota</taxon>
        <taxon>Gammaproteobacteria</taxon>
        <taxon>Oceanospirillales</taxon>
        <taxon>Alcanivoracaceae</taxon>
        <taxon>Alloalcanivorax</taxon>
    </lineage>
</organism>
<dbReference type="InterPro" id="IPR003781">
    <property type="entry name" value="CoA-bd"/>
</dbReference>
<evidence type="ECO:0000259" key="2">
    <source>
        <dbReference type="PROSITE" id="PS50975"/>
    </source>
</evidence>
<evidence type="ECO:0000256" key="1">
    <source>
        <dbReference type="PROSITE-ProRule" id="PRU00409"/>
    </source>
</evidence>